<protein>
    <recommendedName>
        <fullName evidence="3">DUF3892 domain-containing protein</fullName>
    </recommendedName>
</protein>
<sequence>MAVEITHVHVEGTTEDHRHITKYRWVNSSDGKTGTSDKPTMVHWIDVKKGRAYVGAGASTVPVGVIKPDNAAPYLRTYADGRWNNNLLSLPRF</sequence>
<accession>A0ABQ5MZV4</accession>
<organism evidence="1 2">
    <name type="scientific">Arthrobacter mangrovi</name>
    <dbReference type="NCBI Taxonomy" id="2966350"/>
    <lineage>
        <taxon>Bacteria</taxon>
        <taxon>Bacillati</taxon>
        <taxon>Actinomycetota</taxon>
        <taxon>Actinomycetes</taxon>
        <taxon>Micrococcales</taxon>
        <taxon>Micrococcaceae</taxon>
        <taxon>Arthrobacter</taxon>
    </lineage>
</organism>
<name>A0ABQ5MZV4_9MICC</name>
<reference evidence="1 2" key="1">
    <citation type="journal article" date="2023" name="Int. J. Syst. Evol. Microbiol.">
        <title>Arthrobacter mangrovi sp. nov., an actinobacterium isolated from the rhizosphere of a mangrove.</title>
        <authorList>
            <person name="Hamada M."/>
            <person name="Saitou S."/>
            <person name="Enomoto N."/>
            <person name="Nanri K."/>
            <person name="Hidaka K."/>
            <person name="Miura T."/>
            <person name="Tamura T."/>
        </authorList>
    </citation>
    <scope>NUCLEOTIDE SEQUENCE [LARGE SCALE GENOMIC DNA]</scope>
    <source>
        <strain evidence="1 2">NBRC 112813</strain>
    </source>
</reference>
<dbReference type="Pfam" id="PF13031">
    <property type="entry name" value="DUF3892"/>
    <property type="match status" value="1"/>
</dbReference>
<dbReference type="Proteomes" id="UP001209654">
    <property type="component" value="Unassembled WGS sequence"/>
</dbReference>
<comment type="caution">
    <text evidence="1">The sequence shown here is derived from an EMBL/GenBank/DDBJ whole genome shotgun (WGS) entry which is preliminary data.</text>
</comment>
<dbReference type="RefSeq" id="WP_264797599.1">
    <property type="nucleotide sequence ID" value="NZ_BRVS01000038.1"/>
</dbReference>
<keyword evidence="2" id="KW-1185">Reference proteome</keyword>
<evidence type="ECO:0000313" key="1">
    <source>
        <dbReference type="EMBL" id="GLB69502.1"/>
    </source>
</evidence>
<evidence type="ECO:0000313" key="2">
    <source>
        <dbReference type="Proteomes" id="UP001209654"/>
    </source>
</evidence>
<gene>
    <name evidence="1" type="ORF">AHIS1636_39470</name>
</gene>
<evidence type="ECO:0008006" key="3">
    <source>
        <dbReference type="Google" id="ProtNLM"/>
    </source>
</evidence>
<dbReference type="EMBL" id="BRVS01000038">
    <property type="protein sequence ID" value="GLB69502.1"/>
    <property type="molecule type" value="Genomic_DNA"/>
</dbReference>
<proteinExistence type="predicted"/>
<dbReference type="InterPro" id="IPR024997">
    <property type="entry name" value="DUF3892"/>
</dbReference>